<dbReference type="Proteomes" id="UP001151760">
    <property type="component" value="Unassembled WGS sequence"/>
</dbReference>
<evidence type="ECO:0000313" key="1">
    <source>
        <dbReference type="EMBL" id="GJT26212.1"/>
    </source>
</evidence>
<proteinExistence type="predicted"/>
<gene>
    <name evidence="1" type="ORF">Tco_0906487</name>
</gene>
<comment type="caution">
    <text evidence="1">The sequence shown here is derived from an EMBL/GenBank/DDBJ whole genome shotgun (WGS) entry which is preliminary data.</text>
</comment>
<reference evidence="1" key="1">
    <citation type="journal article" date="2022" name="Int. J. Mol. Sci.">
        <title>Draft Genome of Tanacetum Coccineum: Genomic Comparison of Closely Related Tanacetum-Family Plants.</title>
        <authorList>
            <person name="Yamashiro T."/>
            <person name="Shiraishi A."/>
            <person name="Nakayama K."/>
            <person name="Satake H."/>
        </authorList>
    </citation>
    <scope>NUCLEOTIDE SEQUENCE</scope>
</reference>
<reference evidence="1" key="2">
    <citation type="submission" date="2022-01" db="EMBL/GenBank/DDBJ databases">
        <authorList>
            <person name="Yamashiro T."/>
            <person name="Shiraishi A."/>
            <person name="Satake H."/>
            <person name="Nakayama K."/>
        </authorList>
    </citation>
    <scope>NUCLEOTIDE SEQUENCE</scope>
</reference>
<dbReference type="EMBL" id="BQNB010014274">
    <property type="protein sequence ID" value="GJT26212.1"/>
    <property type="molecule type" value="Genomic_DNA"/>
</dbReference>
<keyword evidence="2" id="KW-1185">Reference proteome</keyword>
<evidence type="ECO:0000313" key="2">
    <source>
        <dbReference type="Proteomes" id="UP001151760"/>
    </source>
</evidence>
<name>A0ABQ5CI41_9ASTR</name>
<protein>
    <submittedName>
        <fullName evidence="1">Uncharacterized protein</fullName>
    </submittedName>
</protein>
<organism evidence="1 2">
    <name type="scientific">Tanacetum coccineum</name>
    <dbReference type="NCBI Taxonomy" id="301880"/>
    <lineage>
        <taxon>Eukaryota</taxon>
        <taxon>Viridiplantae</taxon>
        <taxon>Streptophyta</taxon>
        <taxon>Embryophyta</taxon>
        <taxon>Tracheophyta</taxon>
        <taxon>Spermatophyta</taxon>
        <taxon>Magnoliopsida</taxon>
        <taxon>eudicotyledons</taxon>
        <taxon>Gunneridae</taxon>
        <taxon>Pentapetalae</taxon>
        <taxon>asterids</taxon>
        <taxon>campanulids</taxon>
        <taxon>Asterales</taxon>
        <taxon>Asteraceae</taxon>
        <taxon>Asteroideae</taxon>
        <taxon>Anthemideae</taxon>
        <taxon>Anthemidinae</taxon>
        <taxon>Tanacetum</taxon>
    </lineage>
</organism>
<accession>A0ABQ5CI41</accession>
<sequence>MVEMVVDVQIRVVDVRNEVVVDVQIWVVDLRHEVAVTDLIDSRWIDGACGGERDFFRGSGDGVLSLWYSSLEDSRLT</sequence>